<dbReference type="InterPro" id="IPR003439">
    <property type="entry name" value="ABC_transporter-like_ATP-bd"/>
</dbReference>
<protein>
    <submittedName>
        <fullName evidence="13">Putative membrane protein</fullName>
    </submittedName>
</protein>
<dbReference type="SMART" id="SM00382">
    <property type="entry name" value="AAA"/>
    <property type="match status" value="1"/>
</dbReference>
<evidence type="ECO:0000256" key="3">
    <source>
        <dbReference type="ARBA" id="ARBA00022475"/>
    </source>
</evidence>
<keyword evidence="2" id="KW-0813">Transport</keyword>
<evidence type="ECO:0000256" key="4">
    <source>
        <dbReference type="ARBA" id="ARBA00022519"/>
    </source>
</evidence>
<dbReference type="BioCyc" id="SESP1179773:BN6_RS16935-MONOMER"/>
<comment type="subcellular location">
    <subcellularLocation>
        <location evidence="1">Cell membrane</location>
        <topology evidence="1">Multi-pass membrane protein</topology>
    </subcellularLocation>
</comment>
<keyword evidence="3" id="KW-1003">Cell membrane</keyword>
<dbReference type="Pfam" id="PF00664">
    <property type="entry name" value="ABC_membrane"/>
    <property type="match status" value="1"/>
</dbReference>
<dbReference type="EMBL" id="HE804045">
    <property type="protein sequence ID" value="CCH30793.1"/>
    <property type="molecule type" value="Genomic_DNA"/>
</dbReference>
<evidence type="ECO:0000313" key="13">
    <source>
        <dbReference type="EMBL" id="CCH30793.1"/>
    </source>
</evidence>
<dbReference type="PROSITE" id="PS50893">
    <property type="entry name" value="ABC_TRANSPORTER_2"/>
    <property type="match status" value="1"/>
</dbReference>
<gene>
    <name evidence="13" type="ordered locus">BN6_34950</name>
</gene>
<evidence type="ECO:0000256" key="6">
    <source>
        <dbReference type="ARBA" id="ARBA00022741"/>
    </source>
</evidence>
<dbReference type="InterPro" id="IPR003593">
    <property type="entry name" value="AAA+_ATPase"/>
</dbReference>
<sequence length="579" mass="60400">MSALLPVATPKRTLALLGRLVRAHRWLAVAAAVCLLGAAAVSMVTAPLLGRVVDLAVTGGPITGPVLLLAAIALAQGGLAYAGLRSTARLGEQVLAALREDFVAHALDLPLERIEQGGSGDLTSRITEDVAMVSTALREAFPEFIQSALVIVLTVVGLAALDWRFGAAALLAVPIQAWTSRWYLGRSSPLYARRREAAGGEQQQLLDSLSGAVTVRAFRLGDDHVARVGRRVDRSIEMAVAVTRVQTRFFGRLNLAELVGLGAVLIAGFLLVRGGVATIGAAAAAALYFANLFTPINGVLFLLDTFQSATASLARLVGVVEMPAQTRPRRGERPSDGSIKAVDLRYAYLPGQDVLHGIELDVPTGATVALVGGSGGGKTTLAKLLAGVHDPTGGAVRIGGVALEDIDADTMRTTVALVTQEVHVFAGTLAEDLRLVRPDAGEPDLWAALDAVGAADWARALPDGLDAVVGDGGHDLTVVQAQQLALARLLLLDPLVAILDEATAEAGSTGARLLEKATTRVLRDRTAIVVAHRLTQAASADLVVVLDQGRVVEHGTHHDLVAAGGHYARLWAAWTAGRS</sequence>
<evidence type="ECO:0000259" key="12">
    <source>
        <dbReference type="PROSITE" id="PS50929"/>
    </source>
</evidence>
<dbReference type="PANTHER" id="PTHR43394">
    <property type="entry name" value="ATP-DEPENDENT PERMEASE MDL1, MITOCHONDRIAL"/>
    <property type="match status" value="1"/>
</dbReference>
<evidence type="ECO:0000256" key="7">
    <source>
        <dbReference type="ARBA" id="ARBA00022840"/>
    </source>
</evidence>
<dbReference type="InterPro" id="IPR036640">
    <property type="entry name" value="ABC1_TM_sf"/>
</dbReference>
<name>K0K2K9_SACES</name>
<dbReference type="KEGG" id="sesp:BN6_34950"/>
<dbReference type="CDD" id="cd07346">
    <property type="entry name" value="ABC_6TM_exporters"/>
    <property type="match status" value="1"/>
</dbReference>
<feature type="transmembrane region" description="Helical" evidence="10">
    <location>
        <begin position="62"/>
        <end position="84"/>
    </location>
</feature>
<keyword evidence="6" id="KW-0547">Nucleotide-binding</keyword>
<evidence type="ECO:0000256" key="10">
    <source>
        <dbReference type="SAM" id="Phobius"/>
    </source>
</evidence>
<feature type="transmembrane region" description="Helical" evidence="10">
    <location>
        <begin position="278"/>
        <end position="303"/>
    </location>
</feature>
<dbReference type="eggNOG" id="COG1132">
    <property type="taxonomic scope" value="Bacteria"/>
</dbReference>
<dbReference type="PANTHER" id="PTHR43394:SF1">
    <property type="entry name" value="ATP-BINDING CASSETTE SUB-FAMILY B MEMBER 10, MITOCHONDRIAL"/>
    <property type="match status" value="1"/>
</dbReference>
<dbReference type="GO" id="GO:0016887">
    <property type="term" value="F:ATP hydrolysis activity"/>
    <property type="evidence" value="ECO:0007669"/>
    <property type="project" value="InterPro"/>
</dbReference>
<dbReference type="Proteomes" id="UP000006281">
    <property type="component" value="Chromosome"/>
</dbReference>
<dbReference type="GO" id="GO:0005524">
    <property type="term" value="F:ATP binding"/>
    <property type="evidence" value="ECO:0007669"/>
    <property type="project" value="UniProtKB-KW"/>
</dbReference>
<proteinExistence type="predicted"/>
<dbReference type="GO" id="GO:0005886">
    <property type="term" value="C:plasma membrane"/>
    <property type="evidence" value="ECO:0007669"/>
    <property type="project" value="UniProtKB-SubCell"/>
</dbReference>
<feature type="domain" description="ABC transporter" evidence="11">
    <location>
        <begin position="339"/>
        <end position="573"/>
    </location>
</feature>
<dbReference type="PROSITE" id="PS50929">
    <property type="entry name" value="ABC_TM1F"/>
    <property type="match status" value="1"/>
</dbReference>
<keyword evidence="7" id="KW-0067">ATP-binding</keyword>
<keyword evidence="5 10" id="KW-0812">Transmembrane</keyword>
<keyword evidence="8 10" id="KW-1133">Transmembrane helix</keyword>
<dbReference type="Pfam" id="PF00005">
    <property type="entry name" value="ABC_tran"/>
    <property type="match status" value="1"/>
</dbReference>
<reference evidence="13 14" key="1">
    <citation type="journal article" date="2012" name="BMC Genomics">
        <title>Complete genome sequence of Saccharothrix espanaensis DSM 44229T and comparison to the other completely sequenced Pseudonocardiaceae.</title>
        <authorList>
            <person name="Strobel T."/>
            <person name="Al-Dilaimi A."/>
            <person name="Blom J."/>
            <person name="Gessner A."/>
            <person name="Kalinowski J."/>
            <person name="Luzhetska M."/>
            <person name="Puhler A."/>
            <person name="Szczepanowski R."/>
            <person name="Bechthold A."/>
            <person name="Ruckert C."/>
        </authorList>
    </citation>
    <scope>NUCLEOTIDE SEQUENCE [LARGE SCALE GENOMIC DNA]</scope>
    <source>
        <strain evidence="14">ATCC 51144 / DSM 44229 / JCM 9112 / NBRC 15066 / NRRL 15764</strain>
    </source>
</reference>
<evidence type="ECO:0000256" key="5">
    <source>
        <dbReference type="ARBA" id="ARBA00022692"/>
    </source>
</evidence>
<dbReference type="SUPFAM" id="SSF52540">
    <property type="entry name" value="P-loop containing nucleoside triphosphate hydrolases"/>
    <property type="match status" value="1"/>
</dbReference>
<feature type="transmembrane region" description="Helical" evidence="10">
    <location>
        <begin position="253"/>
        <end position="272"/>
    </location>
</feature>
<dbReference type="RefSeq" id="WP_015100905.1">
    <property type="nucleotide sequence ID" value="NC_019673.1"/>
</dbReference>
<dbReference type="SUPFAM" id="SSF90123">
    <property type="entry name" value="ABC transporter transmembrane region"/>
    <property type="match status" value="1"/>
</dbReference>
<feature type="transmembrane region" description="Helical" evidence="10">
    <location>
        <begin position="26"/>
        <end position="50"/>
    </location>
</feature>
<keyword evidence="4" id="KW-0997">Cell inner membrane</keyword>
<dbReference type="STRING" id="1179773.BN6_34950"/>
<dbReference type="Gene3D" id="3.40.50.300">
    <property type="entry name" value="P-loop containing nucleotide triphosphate hydrolases"/>
    <property type="match status" value="1"/>
</dbReference>
<evidence type="ECO:0000256" key="2">
    <source>
        <dbReference type="ARBA" id="ARBA00022448"/>
    </source>
</evidence>
<dbReference type="HOGENOM" id="CLU_000604_84_9_11"/>
<organism evidence="13 14">
    <name type="scientific">Saccharothrix espanaensis (strain ATCC 51144 / DSM 44229 / JCM 9112 / NBRC 15066 / NRRL 15764)</name>
    <dbReference type="NCBI Taxonomy" id="1179773"/>
    <lineage>
        <taxon>Bacteria</taxon>
        <taxon>Bacillati</taxon>
        <taxon>Actinomycetota</taxon>
        <taxon>Actinomycetes</taxon>
        <taxon>Pseudonocardiales</taxon>
        <taxon>Pseudonocardiaceae</taxon>
        <taxon>Saccharothrix</taxon>
    </lineage>
</organism>
<dbReference type="InterPro" id="IPR027417">
    <property type="entry name" value="P-loop_NTPase"/>
</dbReference>
<evidence type="ECO:0000259" key="11">
    <source>
        <dbReference type="PROSITE" id="PS50893"/>
    </source>
</evidence>
<evidence type="ECO:0000256" key="8">
    <source>
        <dbReference type="ARBA" id="ARBA00022989"/>
    </source>
</evidence>
<dbReference type="GO" id="GO:0015421">
    <property type="term" value="F:ABC-type oligopeptide transporter activity"/>
    <property type="evidence" value="ECO:0007669"/>
    <property type="project" value="TreeGrafter"/>
</dbReference>
<keyword evidence="14" id="KW-1185">Reference proteome</keyword>
<evidence type="ECO:0000256" key="1">
    <source>
        <dbReference type="ARBA" id="ARBA00004651"/>
    </source>
</evidence>
<accession>K0K2K9</accession>
<dbReference type="PATRIC" id="fig|1179773.3.peg.3498"/>
<dbReference type="InterPro" id="IPR039421">
    <property type="entry name" value="Type_1_exporter"/>
</dbReference>
<dbReference type="AlphaFoldDB" id="K0K2K9"/>
<keyword evidence="9 10" id="KW-0472">Membrane</keyword>
<dbReference type="OrthoDB" id="9806127at2"/>
<evidence type="ECO:0000313" key="14">
    <source>
        <dbReference type="Proteomes" id="UP000006281"/>
    </source>
</evidence>
<dbReference type="InterPro" id="IPR011527">
    <property type="entry name" value="ABC1_TM_dom"/>
</dbReference>
<dbReference type="FunFam" id="3.40.50.300:FF:001001">
    <property type="entry name" value="Multidrug ABC transporter ATP-binding protein"/>
    <property type="match status" value="1"/>
</dbReference>
<feature type="domain" description="ABC transmembrane type-1" evidence="12">
    <location>
        <begin position="29"/>
        <end position="308"/>
    </location>
</feature>
<dbReference type="Gene3D" id="1.20.1560.10">
    <property type="entry name" value="ABC transporter type 1, transmembrane domain"/>
    <property type="match status" value="1"/>
</dbReference>
<evidence type="ECO:0000256" key="9">
    <source>
        <dbReference type="ARBA" id="ARBA00023136"/>
    </source>
</evidence>